<feature type="domain" description="Phosphotransferase system EIIC" evidence="10">
    <location>
        <begin position="1"/>
        <end position="110"/>
    </location>
</feature>
<dbReference type="PANTHER" id="PTHR30009">
    <property type="entry name" value="CYTOCHROME C-TYPE SYNTHESIS PROTEIN AND PTS TRANSMEMBRANE COMPONENT"/>
    <property type="match status" value="1"/>
</dbReference>
<evidence type="ECO:0000256" key="2">
    <source>
        <dbReference type="ARBA" id="ARBA00022448"/>
    </source>
</evidence>
<keyword evidence="2" id="KW-0813">Transport</keyword>
<dbReference type="Pfam" id="PF02378">
    <property type="entry name" value="PTS_EIIC"/>
    <property type="match status" value="1"/>
</dbReference>
<sequence>MVPVAALPAAALLMGIGYWIDPDGWGTNSQLAALLIKSGAAIIDNMSILFAVGVAFGMSKEKDGAAALSGLVGYLVITTLLSPGTVAQLKGIAVDQVPAAFGKINNQFIGILVRGYFSRNL</sequence>
<dbReference type="GO" id="GO:0009401">
    <property type="term" value="P:phosphoenolpyruvate-dependent sugar phosphotransferase system"/>
    <property type="evidence" value="ECO:0007669"/>
    <property type="project" value="UniProtKB-KW"/>
</dbReference>
<keyword evidence="7 9" id="KW-1133">Transmembrane helix</keyword>
<evidence type="ECO:0000313" key="11">
    <source>
        <dbReference type="EMBL" id="STY63717.1"/>
    </source>
</evidence>
<evidence type="ECO:0000256" key="1">
    <source>
        <dbReference type="ARBA" id="ARBA00004651"/>
    </source>
</evidence>
<gene>
    <name evidence="11" type="primary">ptsG_4</name>
    <name evidence="11" type="ORF">NCTC10638_02887</name>
</gene>
<keyword evidence="8 9" id="KW-0472">Membrane</keyword>
<dbReference type="GO" id="GO:0015764">
    <property type="term" value="P:N-acetylglucosamine transport"/>
    <property type="evidence" value="ECO:0007669"/>
    <property type="project" value="TreeGrafter"/>
</dbReference>
<evidence type="ECO:0000256" key="7">
    <source>
        <dbReference type="ARBA" id="ARBA00022989"/>
    </source>
</evidence>
<comment type="subcellular location">
    <subcellularLocation>
        <location evidence="1">Cell membrane</location>
        <topology evidence="1">Multi-pass membrane protein</topology>
    </subcellularLocation>
</comment>
<evidence type="ECO:0000256" key="4">
    <source>
        <dbReference type="ARBA" id="ARBA00022597"/>
    </source>
</evidence>
<organism evidence="11 12">
    <name type="scientific">Mannheimia haemolytica</name>
    <name type="common">Pasteurella haemolytica</name>
    <dbReference type="NCBI Taxonomy" id="75985"/>
    <lineage>
        <taxon>Bacteria</taxon>
        <taxon>Pseudomonadati</taxon>
        <taxon>Pseudomonadota</taxon>
        <taxon>Gammaproteobacteria</taxon>
        <taxon>Pasteurellales</taxon>
        <taxon>Pasteurellaceae</taxon>
        <taxon>Mannheimia</taxon>
    </lineage>
</organism>
<evidence type="ECO:0000256" key="8">
    <source>
        <dbReference type="ARBA" id="ARBA00023136"/>
    </source>
</evidence>
<dbReference type="InterPro" id="IPR050429">
    <property type="entry name" value="PTS_Glucose_EIICBA"/>
</dbReference>
<dbReference type="GO" id="GO:0005886">
    <property type="term" value="C:plasma membrane"/>
    <property type="evidence" value="ECO:0007669"/>
    <property type="project" value="UniProtKB-SubCell"/>
</dbReference>
<keyword evidence="6 9" id="KW-0812">Transmembrane</keyword>
<dbReference type="PANTHER" id="PTHR30009:SF4">
    <property type="entry name" value="PTS SYSTEM N-ACETYLGLUCOSAMINE-SPECIFIC EIICBA COMPONENT"/>
    <property type="match status" value="1"/>
</dbReference>
<name>A0A378N7B3_MANHA</name>
<dbReference type="EMBL" id="UGPN01000002">
    <property type="protein sequence ID" value="STY63717.1"/>
    <property type="molecule type" value="Genomic_DNA"/>
</dbReference>
<accession>A0A378N7B3</accession>
<dbReference type="Proteomes" id="UP000254802">
    <property type="component" value="Unassembled WGS sequence"/>
</dbReference>
<dbReference type="InterPro" id="IPR003352">
    <property type="entry name" value="PTS_EIIC"/>
</dbReference>
<evidence type="ECO:0000256" key="5">
    <source>
        <dbReference type="ARBA" id="ARBA00022683"/>
    </source>
</evidence>
<evidence type="ECO:0000313" key="12">
    <source>
        <dbReference type="Proteomes" id="UP000254802"/>
    </source>
</evidence>
<proteinExistence type="predicted"/>
<protein>
    <submittedName>
        <fullName evidence="11">EIICBA-Glc</fullName>
    </submittedName>
</protein>
<feature type="transmembrane region" description="Helical" evidence="9">
    <location>
        <begin position="64"/>
        <end position="81"/>
    </location>
</feature>
<feature type="transmembrane region" description="Helical" evidence="9">
    <location>
        <begin position="33"/>
        <end position="57"/>
    </location>
</feature>
<keyword evidence="4" id="KW-0762">Sugar transport</keyword>
<reference evidence="11 12" key="1">
    <citation type="submission" date="2018-06" db="EMBL/GenBank/DDBJ databases">
        <authorList>
            <consortium name="Pathogen Informatics"/>
            <person name="Doyle S."/>
        </authorList>
    </citation>
    <scope>NUCLEOTIDE SEQUENCE [LARGE SCALE GENOMIC DNA]</scope>
    <source>
        <strain evidence="11 12">NCTC10638</strain>
    </source>
</reference>
<dbReference type="AlphaFoldDB" id="A0A378N7B3"/>
<evidence type="ECO:0000259" key="10">
    <source>
        <dbReference type="Pfam" id="PF02378"/>
    </source>
</evidence>
<evidence type="ECO:0000256" key="6">
    <source>
        <dbReference type="ARBA" id="ARBA00022692"/>
    </source>
</evidence>
<evidence type="ECO:0000256" key="3">
    <source>
        <dbReference type="ARBA" id="ARBA00022475"/>
    </source>
</evidence>
<evidence type="ECO:0000256" key="9">
    <source>
        <dbReference type="SAM" id="Phobius"/>
    </source>
</evidence>
<keyword evidence="3" id="KW-1003">Cell membrane</keyword>
<dbReference type="GO" id="GO:0090563">
    <property type="term" value="F:protein-phosphocysteine-sugar phosphotransferase activity"/>
    <property type="evidence" value="ECO:0007669"/>
    <property type="project" value="TreeGrafter"/>
</dbReference>
<keyword evidence="5" id="KW-0598">Phosphotransferase system</keyword>
<dbReference type="GO" id="GO:0008982">
    <property type="term" value="F:protein-N(PI)-phosphohistidine-sugar phosphotransferase activity"/>
    <property type="evidence" value="ECO:0007669"/>
    <property type="project" value="InterPro"/>
</dbReference>